<comment type="caution">
    <text evidence="8">The sequence shown here is derived from an EMBL/GenBank/DDBJ whole genome shotgun (WGS) entry which is preliminary data.</text>
</comment>
<dbReference type="InterPro" id="IPR003891">
    <property type="entry name" value="Initiation_fac_eIF4g_MI"/>
</dbReference>
<evidence type="ECO:0000256" key="3">
    <source>
        <dbReference type="ARBA" id="ARBA00022490"/>
    </source>
</evidence>
<dbReference type="GO" id="GO:0005634">
    <property type="term" value="C:nucleus"/>
    <property type="evidence" value="ECO:0007669"/>
    <property type="project" value="TreeGrafter"/>
</dbReference>
<keyword evidence="4" id="KW-0677">Repeat</keyword>
<feature type="region of interest" description="Disordered" evidence="6">
    <location>
        <begin position="90"/>
        <end position="138"/>
    </location>
</feature>
<evidence type="ECO:0000256" key="4">
    <source>
        <dbReference type="ARBA" id="ARBA00022737"/>
    </source>
</evidence>
<accession>A0A4S2MB53</accession>
<keyword evidence="5" id="KW-0539">Nucleus</keyword>
<organism evidence="8 9">
    <name type="scientific">Opisthorchis felineus</name>
    <dbReference type="NCBI Taxonomy" id="147828"/>
    <lineage>
        <taxon>Eukaryota</taxon>
        <taxon>Metazoa</taxon>
        <taxon>Spiralia</taxon>
        <taxon>Lophotrochozoa</taxon>
        <taxon>Platyhelminthes</taxon>
        <taxon>Trematoda</taxon>
        <taxon>Digenea</taxon>
        <taxon>Opisthorchiida</taxon>
        <taxon>Opisthorchiata</taxon>
        <taxon>Opisthorchiidae</taxon>
        <taxon>Opisthorchis</taxon>
    </lineage>
</organism>
<evidence type="ECO:0000313" key="8">
    <source>
        <dbReference type="EMBL" id="TGZ73781.1"/>
    </source>
</evidence>
<evidence type="ECO:0000256" key="2">
    <source>
        <dbReference type="ARBA" id="ARBA00005497"/>
    </source>
</evidence>
<dbReference type="InterPro" id="IPR039778">
    <property type="entry name" value="PDCD4"/>
</dbReference>
<comment type="similarity">
    <text evidence="2">Belongs to the PDCD4 family.</text>
</comment>
<dbReference type="Gene3D" id="1.25.40.180">
    <property type="match status" value="2"/>
</dbReference>
<keyword evidence="3" id="KW-0963">Cytoplasm</keyword>
<keyword evidence="9" id="KW-1185">Reference proteome</keyword>
<dbReference type="InterPro" id="IPR016024">
    <property type="entry name" value="ARM-type_fold"/>
</dbReference>
<dbReference type="PANTHER" id="PTHR12626:SF0">
    <property type="entry name" value="PROGRAMMED CELL DEATH PROTEIN 4"/>
    <property type="match status" value="1"/>
</dbReference>
<dbReference type="PANTHER" id="PTHR12626">
    <property type="entry name" value="PROGRAMMED CELL DEATH 4"/>
    <property type="match status" value="1"/>
</dbReference>
<feature type="compositionally biased region" description="Basic and acidic residues" evidence="6">
    <location>
        <begin position="1"/>
        <end position="11"/>
    </location>
</feature>
<sequence>MSEVTGAKDVEGENSPVEEDSAGEMTWPGPDFDKQRSLAALKHPLFLRKKRVHSASFSHSGVSGVTIDGVPSDIRALTAALHRSNVSSTRVLYGKNSRKSRDGRRIPSKRGGKNHEDPTDVLDELELDHGDPDYDSDVEDPVTFETLSPPLSDEEFERVFSSLVNEFFVHGKTQEVVDSLADLNLAPHQRRRLPYLAITMALQHKQTQYELTSELLSDLCGKVLNQAHVQQGFSLVLSELGEIVIDFPKASEHVGRFIARAMVDDILPPKFIEFEKAVFSQPPSVHCHGDSKNGASPPISAPPVNALQSVGFEQGLSNSDAPSRPGTRNLSDSSNGLHHTNMDQMVGTSVSSGIGSASSLSASMVTRPEVALEALVRAEDLLNLSHAFARLDNIWGVPFGPKATKVLIKKIQGLLKAFMESDDLEEATDALLELDSPHFHHELVFQAVIMAIERSTDVARARVIRLLKELCHSVVITPNQLALGVRRVYAELPDLQLDVPAAYMLMERFVTAAHAAGFLPKKLVSEMPVKHRKRFISETDSIYRTDYNIRPL</sequence>
<dbReference type="AlphaFoldDB" id="A0A4S2MB53"/>
<feature type="domain" description="MI" evidence="7">
    <location>
        <begin position="155"/>
        <end position="277"/>
    </location>
</feature>
<evidence type="ECO:0000256" key="6">
    <source>
        <dbReference type="SAM" id="MobiDB-lite"/>
    </source>
</evidence>
<dbReference type="GO" id="GO:0045892">
    <property type="term" value="P:negative regulation of DNA-templated transcription"/>
    <property type="evidence" value="ECO:0007669"/>
    <property type="project" value="InterPro"/>
</dbReference>
<proteinExistence type="inferred from homology"/>
<protein>
    <recommendedName>
        <fullName evidence="7">MI domain-containing protein</fullName>
    </recommendedName>
</protein>
<feature type="region of interest" description="Disordered" evidence="6">
    <location>
        <begin position="283"/>
        <end position="343"/>
    </location>
</feature>
<feature type="compositionally biased region" description="Polar residues" evidence="6">
    <location>
        <begin position="315"/>
        <end position="338"/>
    </location>
</feature>
<dbReference type="PROSITE" id="PS51366">
    <property type="entry name" value="MI"/>
    <property type="match status" value="2"/>
</dbReference>
<evidence type="ECO:0000256" key="5">
    <source>
        <dbReference type="ARBA" id="ARBA00023242"/>
    </source>
</evidence>
<evidence type="ECO:0000256" key="1">
    <source>
        <dbReference type="ARBA" id="ARBA00004496"/>
    </source>
</evidence>
<evidence type="ECO:0000259" key="7">
    <source>
        <dbReference type="PROSITE" id="PS51366"/>
    </source>
</evidence>
<gene>
    <name evidence="8" type="ORF">CRM22_001308</name>
</gene>
<dbReference type="GO" id="GO:0005829">
    <property type="term" value="C:cytosol"/>
    <property type="evidence" value="ECO:0007669"/>
    <property type="project" value="TreeGrafter"/>
</dbReference>
<feature type="domain" description="MI" evidence="7">
    <location>
        <begin position="406"/>
        <end position="529"/>
    </location>
</feature>
<dbReference type="STRING" id="147828.A0A4S2MB53"/>
<dbReference type="EMBL" id="SJOL01002419">
    <property type="protein sequence ID" value="TGZ73781.1"/>
    <property type="molecule type" value="Genomic_DNA"/>
</dbReference>
<comment type="subcellular location">
    <subcellularLocation>
        <location evidence="1">Cytoplasm</location>
    </subcellularLocation>
</comment>
<dbReference type="OrthoDB" id="414546at2759"/>
<dbReference type="SUPFAM" id="SSF48371">
    <property type="entry name" value="ARM repeat"/>
    <property type="match status" value="2"/>
</dbReference>
<feature type="region of interest" description="Disordered" evidence="6">
    <location>
        <begin position="1"/>
        <end position="34"/>
    </location>
</feature>
<dbReference type="Pfam" id="PF02847">
    <property type="entry name" value="MA3"/>
    <property type="match status" value="2"/>
</dbReference>
<dbReference type="SMART" id="SM00544">
    <property type="entry name" value="MA3"/>
    <property type="match status" value="2"/>
</dbReference>
<evidence type="ECO:0000313" key="9">
    <source>
        <dbReference type="Proteomes" id="UP000308267"/>
    </source>
</evidence>
<name>A0A4S2MB53_OPIFE</name>
<reference evidence="8 9" key="1">
    <citation type="journal article" date="2019" name="BMC Genomics">
        <title>New insights from Opisthorchis felineus genome: update on genomics of the epidemiologically important liver flukes.</title>
        <authorList>
            <person name="Ershov N.I."/>
            <person name="Mordvinov V.A."/>
            <person name="Prokhortchouk E.B."/>
            <person name="Pakharukova M.Y."/>
            <person name="Gunbin K.V."/>
            <person name="Ustyantsev K."/>
            <person name="Genaev M.A."/>
            <person name="Blinov A.G."/>
            <person name="Mazur A."/>
            <person name="Boulygina E."/>
            <person name="Tsygankova S."/>
            <person name="Khrameeva E."/>
            <person name="Chekanov N."/>
            <person name="Fan G."/>
            <person name="Xiao A."/>
            <person name="Zhang H."/>
            <person name="Xu X."/>
            <person name="Yang H."/>
            <person name="Solovyev V."/>
            <person name="Lee S.M."/>
            <person name="Liu X."/>
            <person name="Afonnikov D.A."/>
            <person name="Skryabin K.G."/>
        </authorList>
    </citation>
    <scope>NUCLEOTIDE SEQUENCE [LARGE SCALE GENOMIC DNA]</scope>
    <source>
        <strain evidence="8">AK-0245</strain>
        <tissue evidence="8">Whole organism</tissue>
    </source>
</reference>
<dbReference type="Proteomes" id="UP000308267">
    <property type="component" value="Unassembled WGS sequence"/>
</dbReference>